<evidence type="ECO:0000259" key="4">
    <source>
        <dbReference type="SMART" id="SM00852"/>
    </source>
</evidence>
<dbReference type="OrthoDB" id="9784492at2"/>
<dbReference type="UniPathway" id="UPA00344"/>
<keyword evidence="5" id="KW-0808">Transferase</keyword>
<dbReference type="GO" id="GO:0016779">
    <property type="term" value="F:nucleotidyltransferase activity"/>
    <property type="evidence" value="ECO:0007669"/>
    <property type="project" value="UniProtKB-KW"/>
</dbReference>
<name>A0A1M6UFI0_9FIRM</name>
<feature type="domain" description="MoaB/Mog" evidence="4">
    <location>
        <begin position="5"/>
        <end position="148"/>
    </location>
</feature>
<gene>
    <name evidence="5" type="ORF">SAMN02745123_02729</name>
</gene>
<dbReference type="STRING" id="1121421.SAMN02745123_02729"/>
<proteinExistence type="predicted"/>
<sequence length="162" mass="17230">MYKIGIITMSDKGSQGQREDLSGATIGEMVANLGQVEQYRVISDDLEIIRSTLIEFADEHKLDLILTTGGTGLSPRDNTPEATLSVIDRLVPGIAEAIRVESLKKTPKAMLSRAVSGTRGKTLIINLPGSVKGVRECLAVVLPVLNHGLEILSGKGGECGHP</sequence>
<dbReference type="PANTHER" id="PTHR43764">
    <property type="entry name" value="MOLYBDENUM COFACTOR BIOSYNTHESIS"/>
    <property type="match status" value="1"/>
</dbReference>
<evidence type="ECO:0000313" key="6">
    <source>
        <dbReference type="Proteomes" id="UP000183997"/>
    </source>
</evidence>
<dbReference type="PROSITE" id="PS01078">
    <property type="entry name" value="MOCF_BIOSYNTHESIS_1"/>
    <property type="match status" value="1"/>
</dbReference>
<dbReference type="GO" id="GO:0006777">
    <property type="term" value="P:Mo-molybdopterin cofactor biosynthetic process"/>
    <property type="evidence" value="ECO:0007669"/>
    <property type="project" value="UniProtKB-KW"/>
</dbReference>
<dbReference type="Gene3D" id="3.40.980.10">
    <property type="entry name" value="MoaB/Mog-like domain"/>
    <property type="match status" value="1"/>
</dbReference>
<evidence type="ECO:0000256" key="1">
    <source>
        <dbReference type="ARBA" id="ARBA00003487"/>
    </source>
</evidence>
<dbReference type="PANTHER" id="PTHR43764:SF1">
    <property type="entry name" value="MOLYBDOPTERIN MOLYBDOTRANSFERASE"/>
    <property type="match status" value="1"/>
</dbReference>
<comment type="function">
    <text evidence="1">May be involved in the biosynthesis of molybdopterin.</text>
</comment>
<dbReference type="EMBL" id="FRAR01000020">
    <property type="protein sequence ID" value="SHK67992.1"/>
    <property type="molecule type" value="Genomic_DNA"/>
</dbReference>
<keyword evidence="3" id="KW-0501">Molybdenum cofactor biosynthesis</keyword>
<dbReference type="InterPro" id="IPR001453">
    <property type="entry name" value="MoaB/Mog_dom"/>
</dbReference>
<dbReference type="Proteomes" id="UP000183997">
    <property type="component" value="Unassembled WGS sequence"/>
</dbReference>
<evidence type="ECO:0000256" key="2">
    <source>
        <dbReference type="ARBA" id="ARBA00005046"/>
    </source>
</evidence>
<protein>
    <submittedName>
        <fullName evidence="5">Molybdopterin adenylyltransferase</fullName>
    </submittedName>
</protein>
<dbReference type="NCBIfam" id="TIGR00177">
    <property type="entry name" value="molyb_syn"/>
    <property type="match status" value="1"/>
</dbReference>
<reference evidence="6" key="1">
    <citation type="submission" date="2016-11" db="EMBL/GenBank/DDBJ databases">
        <authorList>
            <person name="Varghese N."/>
            <person name="Submissions S."/>
        </authorList>
    </citation>
    <scope>NUCLEOTIDE SEQUENCE [LARGE SCALE GENOMIC DNA]</scope>
    <source>
        <strain evidence="6">DSM 10349</strain>
    </source>
</reference>
<dbReference type="InterPro" id="IPR036425">
    <property type="entry name" value="MoaB/Mog-like_dom_sf"/>
</dbReference>
<dbReference type="AlphaFoldDB" id="A0A1M6UFI0"/>
<comment type="pathway">
    <text evidence="2">Cofactor biosynthesis; molybdopterin biosynthesis.</text>
</comment>
<dbReference type="SUPFAM" id="SSF53218">
    <property type="entry name" value="Molybdenum cofactor biosynthesis proteins"/>
    <property type="match status" value="1"/>
</dbReference>
<dbReference type="Pfam" id="PF00994">
    <property type="entry name" value="MoCF_biosynth"/>
    <property type="match status" value="1"/>
</dbReference>
<dbReference type="InterPro" id="IPR051920">
    <property type="entry name" value="MPT_Adenylyltrnsfr/MoaC-Rel"/>
</dbReference>
<evidence type="ECO:0000313" key="5">
    <source>
        <dbReference type="EMBL" id="SHK67992.1"/>
    </source>
</evidence>
<dbReference type="SMART" id="SM00852">
    <property type="entry name" value="MoCF_biosynth"/>
    <property type="match status" value="1"/>
</dbReference>
<organism evidence="5 6">
    <name type="scientific">Desulforamulus aeronauticus DSM 10349</name>
    <dbReference type="NCBI Taxonomy" id="1121421"/>
    <lineage>
        <taxon>Bacteria</taxon>
        <taxon>Bacillati</taxon>
        <taxon>Bacillota</taxon>
        <taxon>Clostridia</taxon>
        <taxon>Eubacteriales</taxon>
        <taxon>Peptococcaceae</taxon>
        <taxon>Desulforamulus</taxon>
    </lineage>
</organism>
<evidence type="ECO:0000256" key="3">
    <source>
        <dbReference type="ARBA" id="ARBA00023150"/>
    </source>
</evidence>
<keyword evidence="5" id="KW-0548">Nucleotidyltransferase</keyword>
<dbReference type="RefSeq" id="WP_072915357.1">
    <property type="nucleotide sequence ID" value="NZ_FRAR01000020.1"/>
</dbReference>
<accession>A0A1M6UFI0</accession>
<dbReference type="InterPro" id="IPR008284">
    <property type="entry name" value="MoCF_biosynth_CS"/>
</dbReference>
<keyword evidence="6" id="KW-1185">Reference proteome</keyword>
<dbReference type="CDD" id="cd00886">
    <property type="entry name" value="MogA_MoaB"/>
    <property type="match status" value="1"/>
</dbReference>